<gene>
    <name evidence="3" type="ORF">E3N88_29191</name>
</gene>
<dbReference type="Proteomes" id="UP000326396">
    <property type="component" value="Linkage Group LG5"/>
</dbReference>
<sequence length="165" mass="18608">MWILMIMMMVFTRARSDEEYQLPTNKSVPEGSACAGTKRRRKHKSCKTRYAELVGFYQIRHMDPHTHQHPTSIQGPITKAARRRLSKPVHDHTHIPTKQGLRHPDALNSPNPAPTSTNRTPNPPETIYLTPPSPLAVKHSSSPSPTPHNRPFAAPASPRHPQNMQ</sequence>
<feature type="region of interest" description="Disordered" evidence="1">
    <location>
        <begin position="22"/>
        <end position="44"/>
    </location>
</feature>
<feature type="signal peptide" evidence="2">
    <location>
        <begin position="1"/>
        <end position="16"/>
    </location>
</feature>
<organism evidence="3 4">
    <name type="scientific">Mikania micrantha</name>
    <name type="common">bitter vine</name>
    <dbReference type="NCBI Taxonomy" id="192012"/>
    <lineage>
        <taxon>Eukaryota</taxon>
        <taxon>Viridiplantae</taxon>
        <taxon>Streptophyta</taxon>
        <taxon>Embryophyta</taxon>
        <taxon>Tracheophyta</taxon>
        <taxon>Spermatophyta</taxon>
        <taxon>Magnoliopsida</taxon>
        <taxon>eudicotyledons</taxon>
        <taxon>Gunneridae</taxon>
        <taxon>Pentapetalae</taxon>
        <taxon>asterids</taxon>
        <taxon>campanulids</taxon>
        <taxon>Asterales</taxon>
        <taxon>Asteraceae</taxon>
        <taxon>Asteroideae</taxon>
        <taxon>Heliantheae alliance</taxon>
        <taxon>Eupatorieae</taxon>
        <taxon>Mikania</taxon>
    </lineage>
</organism>
<evidence type="ECO:0000256" key="2">
    <source>
        <dbReference type="SAM" id="SignalP"/>
    </source>
</evidence>
<reference evidence="3 4" key="1">
    <citation type="submission" date="2019-05" db="EMBL/GenBank/DDBJ databases">
        <title>Mikania micrantha, genome provides insights into the molecular mechanism of rapid growth.</title>
        <authorList>
            <person name="Liu B."/>
        </authorList>
    </citation>
    <scope>NUCLEOTIDE SEQUENCE [LARGE SCALE GENOMIC DNA]</scope>
    <source>
        <strain evidence="3">NLD-2019</strain>
        <tissue evidence="3">Leaf</tissue>
    </source>
</reference>
<accession>A0A5N6MIR0</accession>
<feature type="chain" id="PRO_5024434325" evidence="2">
    <location>
        <begin position="17"/>
        <end position="165"/>
    </location>
</feature>
<keyword evidence="4" id="KW-1185">Reference proteome</keyword>
<feature type="compositionally biased region" description="Polar residues" evidence="1">
    <location>
        <begin position="108"/>
        <end position="120"/>
    </location>
</feature>
<protein>
    <submittedName>
        <fullName evidence="3">Uncharacterized protein</fullName>
    </submittedName>
</protein>
<keyword evidence="2" id="KW-0732">Signal</keyword>
<evidence type="ECO:0000313" key="4">
    <source>
        <dbReference type="Proteomes" id="UP000326396"/>
    </source>
</evidence>
<proteinExistence type="predicted"/>
<name>A0A5N6MIR0_9ASTR</name>
<feature type="region of interest" description="Disordered" evidence="1">
    <location>
        <begin position="64"/>
        <end position="165"/>
    </location>
</feature>
<dbReference type="EMBL" id="SZYD01000015">
    <property type="protein sequence ID" value="KAD3639968.1"/>
    <property type="molecule type" value="Genomic_DNA"/>
</dbReference>
<comment type="caution">
    <text evidence="3">The sequence shown here is derived from an EMBL/GenBank/DDBJ whole genome shotgun (WGS) entry which is preliminary data.</text>
</comment>
<dbReference type="AlphaFoldDB" id="A0A5N6MIR0"/>
<evidence type="ECO:0000256" key="1">
    <source>
        <dbReference type="SAM" id="MobiDB-lite"/>
    </source>
</evidence>
<evidence type="ECO:0000313" key="3">
    <source>
        <dbReference type="EMBL" id="KAD3639968.1"/>
    </source>
</evidence>